<name>A0ACC0AHA9_CATRO</name>
<protein>
    <submittedName>
        <fullName evidence="1">Uncharacterized protein</fullName>
    </submittedName>
</protein>
<reference evidence="2" key="1">
    <citation type="journal article" date="2023" name="Nat. Plants">
        <title>Single-cell RNA sequencing provides a high-resolution roadmap for understanding the multicellular compartmentation of specialized metabolism.</title>
        <authorList>
            <person name="Sun S."/>
            <person name="Shen X."/>
            <person name="Li Y."/>
            <person name="Li Y."/>
            <person name="Wang S."/>
            <person name="Li R."/>
            <person name="Zhang H."/>
            <person name="Shen G."/>
            <person name="Guo B."/>
            <person name="Wei J."/>
            <person name="Xu J."/>
            <person name="St-Pierre B."/>
            <person name="Chen S."/>
            <person name="Sun C."/>
        </authorList>
    </citation>
    <scope>NUCLEOTIDE SEQUENCE [LARGE SCALE GENOMIC DNA]</scope>
</reference>
<gene>
    <name evidence="1" type="ORF">M9H77_29135</name>
</gene>
<dbReference type="Proteomes" id="UP001060085">
    <property type="component" value="Linkage Group LG06"/>
</dbReference>
<sequence length="479" mass="52939">MVQTPFTWRYGGQRVFLCGSFDGWRERILMILVEGSATVFQRILDLPPGCYQYKFLVDDHWRVDEQQLCIRDAYGMINNVVFVTEQDFVLPTLPDNPRITLPVAPRLGGPLDAPVMQLAENDVHVLRYHLLVHLSASNAYDLMPDSGKVIALDVDVAVRQAFDVMFKEGVALVPLWDEQGTQIMGMLTASDFILILLQLHLNQATLSDEEIETHTISAWKALKFQQNREGVRASEPLYGRSLVQARTWLVCLAPARACSTASLNRALTGSLPVAWLIYTPSFNLFLFISLCWCRQQAGPDESLKDVALRIIQNKISAVPILSSTQDGSCPQLLCMACLGGILKCAKPVGDLPLGTWAREVGGRSNRLLLTLRASDPLSSALNLLIQAEVSSIPIVDDNGTLINVYCRSDITSLATGNLFARVQLDQTNISQAMVVILMTAGTSSDKYKISPTALKNALKAAFIPFISTPKLYLMTFSVF</sequence>
<organism evidence="1 2">
    <name type="scientific">Catharanthus roseus</name>
    <name type="common">Madagascar periwinkle</name>
    <name type="synonym">Vinca rosea</name>
    <dbReference type="NCBI Taxonomy" id="4058"/>
    <lineage>
        <taxon>Eukaryota</taxon>
        <taxon>Viridiplantae</taxon>
        <taxon>Streptophyta</taxon>
        <taxon>Embryophyta</taxon>
        <taxon>Tracheophyta</taxon>
        <taxon>Spermatophyta</taxon>
        <taxon>Magnoliopsida</taxon>
        <taxon>eudicotyledons</taxon>
        <taxon>Gunneridae</taxon>
        <taxon>Pentapetalae</taxon>
        <taxon>asterids</taxon>
        <taxon>lamiids</taxon>
        <taxon>Gentianales</taxon>
        <taxon>Apocynaceae</taxon>
        <taxon>Rauvolfioideae</taxon>
        <taxon>Vinceae</taxon>
        <taxon>Catharanthinae</taxon>
        <taxon>Catharanthus</taxon>
    </lineage>
</organism>
<proteinExistence type="predicted"/>
<accession>A0ACC0AHA9</accession>
<dbReference type="EMBL" id="CM044706">
    <property type="protein sequence ID" value="KAI5660342.1"/>
    <property type="molecule type" value="Genomic_DNA"/>
</dbReference>
<comment type="caution">
    <text evidence="1">The sequence shown here is derived from an EMBL/GenBank/DDBJ whole genome shotgun (WGS) entry which is preliminary data.</text>
</comment>
<evidence type="ECO:0000313" key="2">
    <source>
        <dbReference type="Proteomes" id="UP001060085"/>
    </source>
</evidence>
<evidence type="ECO:0000313" key="1">
    <source>
        <dbReference type="EMBL" id="KAI5660342.1"/>
    </source>
</evidence>
<keyword evidence="2" id="KW-1185">Reference proteome</keyword>